<evidence type="ECO:0000313" key="2">
    <source>
        <dbReference type="Proteomes" id="UP000033121"/>
    </source>
</evidence>
<dbReference type="Proteomes" id="UP000033121">
    <property type="component" value="Unassembled WGS sequence"/>
</dbReference>
<dbReference type="EMBL" id="BBWV01000005">
    <property type="protein sequence ID" value="GAO45494.1"/>
    <property type="molecule type" value="Genomic_DNA"/>
</dbReference>
<dbReference type="AlphaFoldDB" id="A0A0E9N6P2"/>
<gene>
    <name evidence="1" type="ORF">FPE01S_05_01890</name>
</gene>
<name>A0A0E9N6P2_9BACT</name>
<proteinExistence type="predicted"/>
<reference evidence="1 2" key="1">
    <citation type="submission" date="2015-04" db="EMBL/GenBank/DDBJ databases">
        <title>Whole genome shotgun sequence of Flavihumibacter petaseus NBRC 106054.</title>
        <authorList>
            <person name="Miyazawa S."/>
            <person name="Hosoyama A."/>
            <person name="Hashimoto M."/>
            <person name="Noguchi M."/>
            <person name="Tsuchikane K."/>
            <person name="Ohji S."/>
            <person name="Yamazoe A."/>
            <person name="Ichikawa N."/>
            <person name="Kimura A."/>
            <person name="Fujita N."/>
        </authorList>
    </citation>
    <scope>NUCLEOTIDE SEQUENCE [LARGE SCALE GENOMIC DNA]</scope>
    <source>
        <strain evidence="1 2">NBRC 106054</strain>
    </source>
</reference>
<organism evidence="1 2">
    <name type="scientific">Flavihumibacter petaseus NBRC 106054</name>
    <dbReference type="NCBI Taxonomy" id="1220578"/>
    <lineage>
        <taxon>Bacteria</taxon>
        <taxon>Pseudomonadati</taxon>
        <taxon>Bacteroidota</taxon>
        <taxon>Chitinophagia</taxon>
        <taxon>Chitinophagales</taxon>
        <taxon>Chitinophagaceae</taxon>
        <taxon>Flavihumibacter</taxon>
    </lineage>
</organism>
<comment type="caution">
    <text evidence="1">The sequence shown here is derived from an EMBL/GenBank/DDBJ whole genome shotgun (WGS) entry which is preliminary data.</text>
</comment>
<protein>
    <submittedName>
        <fullName evidence="1">Uncharacterized protein</fullName>
    </submittedName>
</protein>
<evidence type="ECO:0000313" key="1">
    <source>
        <dbReference type="EMBL" id="GAO45494.1"/>
    </source>
</evidence>
<keyword evidence="2" id="KW-1185">Reference proteome</keyword>
<accession>A0A0E9N6P2</accession>
<sequence length="181" mass="20189">MHGASGSIDNYYTRQHRGKTLLCRKPTSKDGWKAKGGQIENREKLKAANAYANRVLQNPELLATYEGLLKKYENVQNIAVRDAWRSPEILDLAFEHNNTAKRLTVTVIAIDDTKVVSVEVLLMDCIDQVLLHGQAVRHPYNHNKWIFEADNVAALPEHGTIEVIACDLPGNKATATMLTGN</sequence>